<evidence type="ECO:0000313" key="1">
    <source>
        <dbReference type="EMBL" id="KAG8187923.1"/>
    </source>
</evidence>
<name>A0AAV6UVQ5_9ARAC</name>
<reference evidence="1 2" key="1">
    <citation type="journal article" date="2022" name="Nat. Ecol. Evol.">
        <title>A masculinizing supergene underlies an exaggerated male reproductive morph in a spider.</title>
        <authorList>
            <person name="Hendrickx F."/>
            <person name="De Corte Z."/>
            <person name="Sonet G."/>
            <person name="Van Belleghem S.M."/>
            <person name="Kostlbacher S."/>
            <person name="Vangestel C."/>
        </authorList>
    </citation>
    <scope>NUCLEOTIDE SEQUENCE [LARGE SCALE GENOMIC DNA]</scope>
    <source>
        <strain evidence="1">W744_W776</strain>
    </source>
</reference>
<keyword evidence="2" id="KW-1185">Reference proteome</keyword>
<dbReference type="PANTHER" id="PTHR46704">
    <property type="entry name" value="CXC DOMAIN-CONTAINING PROTEIN-RELATED"/>
    <property type="match status" value="1"/>
</dbReference>
<organism evidence="1 2">
    <name type="scientific">Oedothorax gibbosus</name>
    <dbReference type="NCBI Taxonomy" id="931172"/>
    <lineage>
        <taxon>Eukaryota</taxon>
        <taxon>Metazoa</taxon>
        <taxon>Ecdysozoa</taxon>
        <taxon>Arthropoda</taxon>
        <taxon>Chelicerata</taxon>
        <taxon>Arachnida</taxon>
        <taxon>Araneae</taxon>
        <taxon>Araneomorphae</taxon>
        <taxon>Entelegynae</taxon>
        <taxon>Araneoidea</taxon>
        <taxon>Linyphiidae</taxon>
        <taxon>Erigoninae</taxon>
        <taxon>Oedothorax</taxon>
    </lineage>
</organism>
<dbReference type="Proteomes" id="UP000827092">
    <property type="component" value="Unassembled WGS sequence"/>
</dbReference>
<accession>A0AAV6UVQ5</accession>
<dbReference type="AlphaFoldDB" id="A0AAV6UVQ5"/>
<sequence length="920" mass="103689">MKKLKKVFDEKLSSKECQISVRQLKRWLLRDYPQLIFVKPKQRNLHELVLYRESPDELVVIDNGDINTDSTDTDEGAFDVPPACDIPFDNESSGILYKAALILRNLMAESPSLSCIWPPTANELTKDAVKEVIPMLLFNFLAWCTAASEEFTVENFIQVDDKIESKLLSVAQDLVYLQSRGRKQMPKHMSLAMAVRHISGSSKIIGILNGLGHSISHTAVLEYDTALAEMQLNSTETIPIGIMPNKPVTLVWDNIDFSEETATGKNTTHYTNGIIVQQQTFITTPSDCLSRKLGKKSRKRTIEPPMTLVSNYTIGQRFANPEIPSVVTTCTEYAEHLQASKLSDSVYTFLKYCKNSDEPLPAWTAFNCLVEKDNTLPTSNIRYLPVLEANPTEFSTVNAILKKSIDIADKMSLEEIVVVFDQAIYAKAQQIRWKEELYKKRIVIRLGEFHIVMSFLGLLGKRFKDAGLASIMVESGIVAEGSVSGVLNGKHYNRSIRCHKTMFEALTCLLWTAFFDASSEDCTESLQVSERLSYLIHFEILKKDNIPDEFVSLVNRFNQFVADRCKSNATFAFWVSYLDMVGLLLSFLRATRSANLFLHLAAIEEMIPWFFSYDHVNYARYLPIYLLEMFNLSSTHPSINNQLCSGDFVTIRQNIFSGTAMDQTIEQTANRDSKTKGGLIGFTRNSSAVHRWMLSHHLRAQISISCEELANRTLHLDKKKDLSPSQIKMHDTSVNNVLATITSMINPFTCYDDDLINISSGACASKDIQNQLSNAKNTGTKLFQEYCKDRLHMGHNIDIHYKIPQQKLLTFSDLNKKTSKNEAQKVSLQSSSDILARLIVMGQSTSLDMRYVLTFNLNDFPPAIANIDNSLVKTNKATLIHSIINLVKKSSTCINLSAAPLRLAGRECIFAQEVPAMEFS</sequence>
<dbReference type="PANTHER" id="PTHR46704:SF9">
    <property type="entry name" value="BHLH DOMAIN-CONTAINING PROTEIN"/>
    <property type="match status" value="1"/>
</dbReference>
<comment type="caution">
    <text evidence="1">The sequence shown here is derived from an EMBL/GenBank/DDBJ whole genome shotgun (WGS) entry which is preliminary data.</text>
</comment>
<evidence type="ECO:0000313" key="2">
    <source>
        <dbReference type="Proteomes" id="UP000827092"/>
    </source>
</evidence>
<protein>
    <submittedName>
        <fullName evidence="1">Uncharacterized protein</fullName>
    </submittedName>
</protein>
<dbReference type="EMBL" id="JAFNEN010000255">
    <property type="protein sequence ID" value="KAG8187923.1"/>
    <property type="molecule type" value="Genomic_DNA"/>
</dbReference>
<gene>
    <name evidence="1" type="ORF">JTE90_002938</name>
</gene>
<proteinExistence type="predicted"/>